<dbReference type="PANTHER" id="PTHR31300">
    <property type="entry name" value="LIPASE"/>
    <property type="match status" value="1"/>
</dbReference>
<comment type="caution">
    <text evidence="1">The sequence shown here is derived from an EMBL/GenBank/DDBJ whole genome shotgun (WGS) entry which is preliminary data.</text>
</comment>
<gene>
    <name evidence="1" type="ORF">AAHA92_28322</name>
</gene>
<keyword evidence="2" id="KW-1185">Reference proteome</keyword>
<dbReference type="EMBL" id="JBEAFC010000011">
    <property type="protein sequence ID" value="KAL1535559.1"/>
    <property type="molecule type" value="Genomic_DNA"/>
</dbReference>
<dbReference type="PANTHER" id="PTHR31300:SF30">
    <property type="entry name" value="EMB|CAB81597.1"/>
    <property type="match status" value="1"/>
</dbReference>
<dbReference type="Pfam" id="PF04788">
    <property type="entry name" value="DUF620"/>
    <property type="match status" value="1"/>
</dbReference>
<sequence>MIYFWQNLGGGGRLEPILEIPVPLEMSEAPNSTTSVESLLTRCRAPRHSPEHERHVVEIQFLLGVLGARSLPVFSPHSLNHHEVKTYPVEKLMASYIVQQYVASSGGDALKLIENMSAVGTVKVSMADKRKEEYGGFVLYQQTRIRPAPWSLELMLSGSKVSAGCNGKVAWRQTPWRATCDPAQPLRLSLQGLDPKGITELFSNSISKGERTIDGQDCFLLEVESQPSTSMAETTRHAVKGYFSQKTGLLIHLEDTHLRSEKSDGCELRWVTKTASSIKDYRPIAGVNIAHGGQPNVTVSSGSKMEETWSIEEIDFNVKGMSKDFFAAPADVEESLTDPGVKHRGIGYAEAVGLEAGERRFSTARRGRWCCRPTRPTPPDHTLHTTHTT</sequence>
<name>A0ABD1FUP3_SALDI</name>
<dbReference type="AlphaFoldDB" id="A0ABD1FUP3"/>
<dbReference type="Proteomes" id="UP001567538">
    <property type="component" value="Unassembled WGS sequence"/>
</dbReference>
<protein>
    <submittedName>
        <fullName evidence="1">Uncharacterized protein</fullName>
    </submittedName>
</protein>
<organism evidence="1 2">
    <name type="scientific">Salvia divinorum</name>
    <name type="common">Maria pastora</name>
    <name type="synonym">Diviner's sage</name>
    <dbReference type="NCBI Taxonomy" id="28513"/>
    <lineage>
        <taxon>Eukaryota</taxon>
        <taxon>Viridiplantae</taxon>
        <taxon>Streptophyta</taxon>
        <taxon>Embryophyta</taxon>
        <taxon>Tracheophyta</taxon>
        <taxon>Spermatophyta</taxon>
        <taxon>Magnoliopsida</taxon>
        <taxon>eudicotyledons</taxon>
        <taxon>Gunneridae</taxon>
        <taxon>Pentapetalae</taxon>
        <taxon>asterids</taxon>
        <taxon>lamiids</taxon>
        <taxon>Lamiales</taxon>
        <taxon>Lamiaceae</taxon>
        <taxon>Nepetoideae</taxon>
        <taxon>Mentheae</taxon>
        <taxon>Salviinae</taxon>
        <taxon>Salvia</taxon>
        <taxon>Salvia subgen. Calosphace</taxon>
    </lineage>
</organism>
<proteinExistence type="predicted"/>
<evidence type="ECO:0000313" key="2">
    <source>
        <dbReference type="Proteomes" id="UP001567538"/>
    </source>
</evidence>
<dbReference type="InterPro" id="IPR006873">
    <property type="entry name" value="DUF620"/>
</dbReference>
<accession>A0ABD1FUP3</accession>
<evidence type="ECO:0000313" key="1">
    <source>
        <dbReference type="EMBL" id="KAL1535559.1"/>
    </source>
</evidence>
<reference evidence="1 2" key="1">
    <citation type="submission" date="2024-06" db="EMBL/GenBank/DDBJ databases">
        <title>A chromosome level genome sequence of Diviner's sage (Salvia divinorum).</title>
        <authorList>
            <person name="Ford S.A."/>
            <person name="Ro D.-K."/>
            <person name="Ness R.W."/>
            <person name="Phillips M.A."/>
        </authorList>
    </citation>
    <scope>NUCLEOTIDE SEQUENCE [LARGE SCALE GENOMIC DNA]</scope>
    <source>
        <strain evidence="1">SAF-2024a</strain>
        <tissue evidence="1">Leaf</tissue>
    </source>
</reference>